<dbReference type="Proteomes" id="UP000191672">
    <property type="component" value="Unassembled WGS sequence"/>
</dbReference>
<proteinExistence type="predicted"/>
<gene>
    <name evidence="3" type="ORF">PENANT_c027G01810</name>
</gene>
<dbReference type="EMBL" id="MDYN01000027">
    <property type="protein sequence ID" value="OQD81470.1"/>
    <property type="molecule type" value="Genomic_DNA"/>
</dbReference>
<evidence type="ECO:0000313" key="4">
    <source>
        <dbReference type="Proteomes" id="UP000191672"/>
    </source>
</evidence>
<comment type="caution">
    <text evidence="3">The sequence shown here is derived from an EMBL/GenBank/DDBJ whole genome shotgun (WGS) entry which is preliminary data.</text>
</comment>
<dbReference type="InterPro" id="IPR046925">
    <property type="entry name" value="WD-like_fungi"/>
</dbReference>
<organism evidence="3 4">
    <name type="scientific">Penicillium antarcticum</name>
    <dbReference type="NCBI Taxonomy" id="416450"/>
    <lineage>
        <taxon>Eukaryota</taxon>
        <taxon>Fungi</taxon>
        <taxon>Dikarya</taxon>
        <taxon>Ascomycota</taxon>
        <taxon>Pezizomycotina</taxon>
        <taxon>Eurotiomycetes</taxon>
        <taxon>Eurotiomycetidae</taxon>
        <taxon>Eurotiales</taxon>
        <taxon>Aspergillaceae</taxon>
        <taxon>Penicillium</taxon>
    </lineage>
</organism>
<evidence type="ECO:0000259" key="2">
    <source>
        <dbReference type="Pfam" id="PF20493"/>
    </source>
</evidence>
<dbReference type="OrthoDB" id="3853793at2759"/>
<protein>
    <recommendedName>
        <fullName evidence="2">WD-like domain-containing protein</fullName>
    </recommendedName>
</protein>
<dbReference type="AlphaFoldDB" id="A0A1V6PWS9"/>
<keyword evidence="4" id="KW-1185">Reference proteome</keyword>
<feature type="chain" id="PRO_5013365655" description="WD-like domain-containing protein" evidence="1">
    <location>
        <begin position="23"/>
        <end position="240"/>
    </location>
</feature>
<keyword evidence="1" id="KW-0732">Signal</keyword>
<evidence type="ECO:0000313" key="3">
    <source>
        <dbReference type="EMBL" id="OQD81470.1"/>
    </source>
</evidence>
<name>A0A1V6PWS9_9EURO</name>
<accession>A0A1V6PWS9</accession>
<feature type="domain" description="WD-like" evidence="2">
    <location>
        <begin position="118"/>
        <end position="239"/>
    </location>
</feature>
<evidence type="ECO:0000256" key="1">
    <source>
        <dbReference type="SAM" id="SignalP"/>
    </source>
</evidence>
<reference evidence="4" key="1">
    <citation type="journal article" date="2017" name="Nat. Microbiol.">
        <title>Global analysis of biosynthetic gene clusters reveals vast potential of secondary metabolite production in Penicillium species.</title>
        <authorList>
            <person name="Nielsen J.C."/>
            <person name="Grijseels S."/>
            <person name="Prigent S."/>
            <person name="Ji B."/>
            <person name="Dainat J."/>
            <person name="Nielsen K.F."/>
            <person name="Frisvad J.C."/>
            <person name="Workman M."/>
            <person name="Nielsen J."/>
        </authorList>
    </citation>
    <scope>NUCLEOTIDE SEQUENCE [LARGE SCALE GENOMIC DNA]</scope>
    <source>
        <strain evidence="4">IBT 31811</strain>
    </source>
</reference>
<sequence>MFTSTIITSLILGLAQLPCSHALPATEATQNGFIINHVASDYFPHSKSDLSAFNVDVRYVGYTPATQDWLTALNPHSGASDEDKARMLTEAAYAKQYDDNDADMANDVQALLAHIAGNSTISSGSTNGSIQKRSSFATSAAHAVVWEACKGFFACISGETCSFNQDIGKAPRSHCESHGGSNCCISWSNYNVRAGFFATTWTTCNEEVKAEGKTSASCEGYGSSDQGGDVCLSNRASGCT</sequence>
<dbReference type="Pfam" id="PF20493">
    <property type="entry name" value="WD-like_fungi"/>
    <property type="match status" value="1"/>
</dbReference>
<feature type="signal peptide" evidence="1">
    <location>
        <begin position="1"/>
        <end position="22"/>
    </location>
</feature>